<name>A0A6J5D234_9BURK</name>
<feature type="domain" description="AB hydrolase-1" evidence="1">
    <location>
        <begin position="21"/>
        <end position="127"/>
    </location>
</feature>
<dbReference type="AlphaFoldDB" id="A0A6J5D234"/>
<dbReference type="EC" id="3.8.1.5" evidence="2"/>
<dbReference type="Pfam" id="PF00561">
    <property type="entry name" value="Abhydrolase_1"/>
    <property type="match status" value="1"/>
</dbReference>
<keyword evidence="2" id="KW-0378">Hydrolase</keyword>
<dbReference type="InterPro" id="IPR050266">
    <property type="entry name" value="AB_hydrolase_sf"/>
</dbReference>
<dbReference type="PRINTS" id="PR00111">
    <property type="entry name" value="ABHYDROLASE"/>
</dbReference>
<sequence>MPFIHIAGQQLHYQVHGSGFPVLLGHSYLWDSAMWQPQIEALTQRYQVIVPDLWGHGQSGPMPAATRHFGDLAAQASELLDALKIEACAVIGLSVGGMWGSELALREPKRVKALVIMDSDRGTEPAATLAQYTQMFNTIESLGQLPAPMIDVVAPLFFRRGAPPDGELIVSFKRALASFSADQLRQSIVPLGRLIFNRADETAKLAALDPATTLVMCGELDIPRPPAEAIHMAETIGCRHVLVPDAGHISCLENPSFVNRELLAWLDQHVGAKAHA</sequence>
<evidence type="ECO:0000313" key="3">
    <source>
        <dbReference type="Proteomes" id="UP000494329"/>
    </source>
</evidence>
<protein>
    <submittedName>
        <fullName evidence="2">Haloalkane dehalogenase</fullName>
        <ecNumber evidence="2">3.8.1.5</ecNumber>
    </submittedName>
</protein>
<gene>
    <name evidence="2" type="primary">dhaA_1</name>
    <name evidence="2" type="ORF">LMG29739_00520</name>
</gene>
<keyword evidence="3" id="KW-1185">Reference proteome</keyword>
<evidence type="ECO:0000313" key="2">
    <source>
        <dbReference type="EMBL" id="CAB3748259.1"/>
    </source>
</evidence>
<dbReference type="GO" id="GO:0018786">
    <property type="term" value="F:haloalkane dehalogenase activity"/>
    <property type="evidence" value="ECO:0007669"/>
    <property type="project" value="UniProtKB-EC"/>
</dbReference>
<dbReference type="RefSeq" id="WP_175109185.1">
    <property type="nucleotide sequence ID" value="NZ_CADIKF010000002.1"/>
</dbReference>
<dbReference type="InterPro" id="IPR000073">
    <property type="entry name" value="AB_hydrolase_1"/>
</dbReference>
<dbReference type="Gene3D" id="3.40.50.1820">
    <property type="entry name" value="alpha/beta hydrolase"/>
    <property type="match status" value="1"/>
</dbReference>
<evidence type="ECO:0000259" key="1">
    <source>
        <dbReference type="Pfam" id="PF00561"/>
    </source>
</evidence>
<dbReference type="Proteomes" id="UP000494329">
    <property type="component" value="Unassembled WGS sequence"/>
</dbReference>
<proteinExistence type="predicted"/>
<dbReference type="EMBL" id="CADIKF010000002">
    <property type="protein sequence ID" value="CAB3748259.1"/>
    <property type="molecule type" value="Genomic_DNA"/>
</dbReference>
<reference evidence="2 3" key="1">
    <citation type="submission" date="2020-04" db="EMBL/GenBank/DDBJ databases">
        <authorList>
            <person name="De Canck E."/>
        </authorList>
    </citation>
    <scope>NUCLEOTIDE SEQUENCE [LARGE SCALE GENOMIC DNA]</scope>
    <source>
        <strain evidence="2 3">LMG 29739</strain>
    </source>
</reference>
<dbReference type="InterPro" id="IPR029058">
    <property type="entry name" value="AB_hydrolase_fold"/>
</dbReference>
<organism evidence="2 3">
    <name type="scientific">Paraburkholderia solisilvae</name>
    <dbReference type="NCBI Taxonomy" id="624376"/>
    <lineage>
        <taxon>Bacteria</taxon>
        <taxon>Pseudomonadati</taxon>
        <taxon>Pseudomonadota</taxon>
        <taxon>Betaproteobacteria</taxon>
        <taxon>Burkholderiales</taxon>
        <taxon>Burkholderiaceae</taxon>
        <taxon>Paraburkholderia</taxon>
    </lineage>
</organism>
<dbReference type="PANTHER" id="PTHR43798:SF29">
    <property type="entry name" value="AB HYDROLASE-1 DOMAIN-CONTAINING PROTEIN"/>
    <property type="match status" value="1"/>
</dbReference>
<dbReference type="PANTHER" id="PTHR43798">
    <property type="entry name" value="MONOACYLGLYCEROL LIPASE"/>
    <property type="match status" value="1"/>
</dbReference>
<dbReference type="SUPFAM" id="SSF53474">
    <property type="entry name" value="alpha/beta-Hydrolases"/>
    <property type="match status" value="1"/>
</dbReference>
<accession>A0A6J5D234</accession>